<evidence type="ECO:0000259" key="5">
    <source>
        <dbReference type="PROSITE" id="PS51189"/>
    </source>
</evidence>
<keyword evidence="2" id="KW-0802">TPR repeat</keyword>
<evidence type="ECO:0000256" key="3">
    <source>
        <dbReference type="SAM" id="MobiDB-lite"/>
    </source>
</evidence>
<dbReference type="InterPro" id="IPR011009">
    <property type="entry name" value="Kinase-like_dom_sf"/>
</dbReference>
<dbReference type="GeneID" id="36333074"/>
<dbReference type="SUPFAM" id="SSF56112">
    <property type="entry name" value="Protein kinase-like (PK-like)"/>
    <property type="match status" value="1"/>
</dbReference>
<reference evidence="6 7" key="1">
    <citation type="submission" date="2017-04" db="EMBL/GenBank/DDBJ databases">
        <title>Genome Sequence of the Model Brown-Rot Fungus Postia placenta SB12.</title>
        <authorList>
            <consortium name="DOE Joint Genome Institute"/>
            <person name="Gaskell J."/>
            <person name="Kersten P."/>
            <person name="Larrondo L.F."/>
            <person name="Canessa P."/>
            <person name="Martinez D."/>
            <person name="Hibbett D."/>
            <person name="Schmoll M."/>
            <person name="Kubicek C.P."/>
            <person name="Martinez A.T."/>
            <person name="Yadav J."/>
            <person name="Master E."/>
            <person name="Magnuson J.K."/>
            <person name="James T."/>
            <person name="Yaver D."/>
            <person name="Berka R."/>
            <person name="Labutti K."/>
            <person name="Lipzen A."/>
            <person name="Aerts A."/>
            <person name="Barry K."/>
            <person name="Henrissat B."/>
            <person name="Blanchette R."/>
            <person name="Grigoriev I."/>
            <person name="Cullen D."/>
        </authorList>
    </citation>
    <scope>NUCLEOTIDE SEQUENCE [LARGE SCALE GENOMIC DNA]</scope>
    <source>
        <strain evidence="6 7">MAD-698-R-SB12</strain>
    </source>
</reference>
<dbReference type="SUPFAM" id="SSF48371">
    <property type="entry name" value="ARM repeat"/>
    <property type="match status" value="2"/>
</dbReference>
<evidence type="ECO:0000313" key="7">
    <source>
        <dbReference type="Proteomes" id="UP000194127"/>
    </source>
</evidence>
<dbReference type="InterPro" id="IPR050517">
    <property type="entry name" value="DDR_Repair_Kinase"/>
</dbReference>
<dbReference type="GO" id="GO:0006355">
    <property type="term" value="P:regulation of DNA-templated transcription"/>
    <property type="evidence" value="ECO:0007669"/>
    <property type="project" value="TreeGrafter"/>
</dbReference>
<dbReference type="InterPro" id="IPR011990">
    <property type="entry name" value="TPR-like_helical_dom_sf"/>
</dbReference>
<dbReference type="PANTHER" id="PTHR11139">
    <property type="entry name" value="ATAXIA TELANGIECTASIA MUTATED ATM -RELATED"/>
    <property type="match status" value="1"/>
</dbReference>
<dbReference type="InterPro" id="IPR046805">
    <property type="entry name" value="Tra1_ring"/>
</dbReference>
<dbReference type="GO" id="GO:0006281">
    <property type="term" value="P:DNA repair"/>
    <property type="evidence" value="ECO:0007669"/>
    <property type="project" value="TreeGrafter"/>
</dbReference>
<evidence type="ECO:0008006" key="8">
    <source>
        <dbReference type="Google" id="ProtNLM"/>
    </source>
</evidence>
<feature type="domain" description="FAT" evidence="5">
    <location>
        <begin position="2367"/>
        <end position="2922"/>
    </location>
</feature>
<dbReference type="PANTHER" id="PTHR11139:SF1">
    <property type="entry name" value="TRANSFORMATION_TRANSCRIPTION DOMAIN-ASSOCIATED PROTEIN"/>
    <property type="match status" value="1"/>
</dbReference>
<dbReference type="InterPro" id="IPR016024">
    <property type="entry name" value="ARM-type_fold"/>
</dbReference>
<gene>
    <name evidence="6" type="ORF">POSPLADRAFT_1171251</name>
</gene>
<feature type="domain" description="PI3K/PI4K catalytic" evidence="4">
    <location>
        <begin position="3190"/>
        <end position="3524"/>
    </location>
</feature>
<dbReference type="PROSITE" id="PS50005">
    <property type="entry name" value="TPR"/>
    <property type="match status" value="1"/>
</dbReference>
<dbReference type="CDD" id="cd05163">
    <property type="entry name" value="PIKK_TRRAP"/>
    <property type="match status" value="1"/>
</dbReference>
<dbReference type="SUPFAM" id="SSF48452">
    <property type="entry name" value="TPR-like"/>
    <property type="match status" value="1"/>
</dbReference>
<name>A0A1X6MVK0_9APHY</name>
<organism evidence="6 7">
    <name type="scientific">Postia placenta MAD-698-R-SB12</name>
    <dbReference type="NCBI Taxonomy" id="670580"/>
    <lineage>
        <taxon>Eukaryota</taxon>
        <taxon>Fungi</taxon>
        <taxon>Dikarya</taxon>
        <taxon>Basidiomycota</taxon>
        <taxon>Agaricomycotina</taxon>
        <taxon>Agaricomycetes</taxon>
        <taxon>Polyporales</taxon>
        <taxon>Adustoporiaceae</taxon>
        <taxon>Rhodonia</taxon>
    </lineage>
</organism>
<dbReference type="InterPro" id="IPR003151">
    <property type="entry name" value="PIK-rel_kinase_FAT"/>
</dbReference>
<evidence type="ECO:0000313" key="6">
    <source>
        <dbReference type="EMBL" id="OSX60233.1"/>
    </source>
</evidence>
<dbReference type="STRING" id="670580.A0A1X6MVK0"/>
<evidence type="ECO:0000256" key="2">
    <source>
        <dbReference type="PROSITE-ProRule" id="PRU00339"/>
    </source>
</evidence>
<dbReference type="InterPro" id="IPR046807">
    <property type="entry name" value="Tra1_central"/>
</dbReference>
<dbReference type="InterPro" id="IPR019734">
    <property type="entry name" value="TPR_rpt"/>
</dbReference>
<dbReference type="Gene3D" id="1.25.10.10">
    <property type="entry name" value="Leucine-rich Repeat Variant"/>
    <property type="match status" value="1"/>
</dbReference>
<dbReference type="SMART" id="SM00146">
    <property type="entry name" value="PI3Kc"/>
    <property type="match status" value="1"/>
</dbReference>
<sequence>MDNAPQLTTAADLEMRAARVADPGIDLKTKYNVACELREMIDVVREAESGRVIPHMVPVLLDILRSGEASFQKDSMEYQFRRCLLDILHRIPSNEAVRPQALTLMHGMLNLLRHDNEENGITCCKSVIELLRTYRVVDDGVLSEFVPILQDLLQNIQGLVAETLAEESAPLDANVIFPARRSFKVLSEVALIVVTLLQTNRQLATAALQPVVPLLFSVICLESQAQKKAREDCEAMGGIWCGMAPSIKNHATYVDMVTAQVKVVSCIAFIFRGYGEQFEGGDTLIVAVVRLLQDIPSASVGPRRDLIVVFRHMFSTPFKRALIPFIDKLLDERVVIGTGVGCKEALRGHGFGCYVDILHQLRSEMSVSQLNRICQIYLRNLHDPRCPNHVHTVCAKMSFPFIESLVIKDTAQGAAKTLRVVLDSTVEKMESLADVHNALYSKIEKTRKGESDSVDTTVIEKSRPIGAPLYALEKPEDVLTSQRELVRLLLQGFRAILAALKKCDAPVPEGTIVIRLFESAVRCITLFEGDQREAVECMEILCNALLEVNLHVFQEVWSQKIGFFFENAEKRPALMNLAHSLFNRDVSSPTITAIVLRYLVARLPQLGEYDDQKAAVTIRMFKMAFSAVSMHGAANEPILAHHLGKIIMDSFPLAAKATKPINYFHLLRLLFRAIGGGGGRFELLYKEVLPLLPEMLECLTRQLNSSEGMIRDMIVELCLTVPLRLTHLLPYLSYLMKPLVLALRGNPELVSQGLRTLELCIDNLTPDFLDPTLNIVLRDLMEALHSHLKPLPANHHHSHTTIRILGKLGGRNRRLLDKEPVLKYHEYAEPATSRISFGGAVQAIELRPLVPLASSTLVSGKGGATYRVHSYDYLESCVTLLLHEGLRGRDREAIFVQCMQGLFHAIHIPELQERAEKTVREVSLYILSSEARRPVPKDMFAHRLNSPLLLCYLEALPHGMARENLAEAKKIHAIVFDLMHELAAMLTQPDVTAQQVVYTFTMVADRFSLLCIEETWVLKSAGCSGIGIMTQIPGPGVRWIVEREVDLVKSLLLVLKDMPYEVPRDMESVTEVLTQVVRVGSADLGTPGDEDMTMKSRFVNLITTLFGELSSPSAMVRKAVQKCIQLLAELSGKTPAELFIPHRDRLLSKLYTKPLRALPFPIQIGMLEALRYCISLQPPLPDLSEELLRLLHETLALADADDVTLIARTNPRQSSLEIIKLRVSCIKLLTASMSLTDFFARQPQTRQRVTSVYFKSLYSPVQEIKEVAHEGLCMVLTHQSRLPRELLQTGLRPILMNLADPKRLSISGLEGLARLLELLTNYFKVEIGHKLLDHFRVVADPQMLQASSRLPLTENEGITKLVRLANIFHLLPSAANIFLENLVNAIVQTEAQMHFSGRSPFSEPLAKYLNRYPVDAVEFFMRHLHFPRHVRTLRSILQAKLASGLLRELASRTSTIVGTCFDGREPTLILPGLLICTDLADLVPDWLQENQDAIDAMLNLWSINPSSLEQSGPPVGEITQRYKLLANIFIKALRQTPRIDLLFDLVAIFSHTLPIDLIHVSQFLYEHVAFSNDLAFRRNVLTRFIIWFRDTSVPWSHKTHFLRFVFTPTILVHAARSPTKTGLIDESLVNKLHMHIWQPMNDDATLNDADDSVKIELLHLTTVMVHRYPELLPDAKKDIIRCAWHYITSEDAVVKQTAYLLAARFFEAFEGPQKFHLRVWTGLLKPPHTEGKTLTRQALDIIAPVLLRSQSPDTGYPQWAKTTRRLLAEEGAGWQQIGMIYQLIVRQAALFYPVRALFIPHIVNYVPKLGLAPSASNETRLLSIEILQVIFDWEQKATASKDDISTAASTSTDAWITPLPFRESMVSYLVRLATTAQEQQGRKDIVSRALSLLRLMVGPGGWSDVTFKLHYFSRALEQNDVKGDASALSQAQSAAKVLQVISADKTDLWFISNAVILTKLVKKGLSSEDVALQDSLHPIFDRLVRLFPLPKEEDDQQTDASDFHSFVYTSISENLRNADELRNTSWVILRGSLSMLKSVAQVVPERIEPFSTYLMKLLVRLAKDHIQSSPSTPGFETTVRLVTTILEISHISVAHLGEQRKALLSALSIMVEKSKSGGLCRYMLDIARDWVMNKRDPYPTMKEKAALLQKMAAFEMRGERGEALFNSYLELIYEIYTDPSLRRTDLTTRLEQPFLLGCRATDIAIRERFVDLIDVSIPRPLYNRLTYILGVQSWEALSDHYWLFLALHLLLGSADMDIVLTPDRKDTLESTFTPPPLNLGCSSTLLRPLQRLAFFDSQVVHEVWISVFPAAWACLSRREQIEITHHMIVLLSKEYHIRQTDLRPNVIQTILAGIQACDPPMSLPPHLVKYLAKTFGAWHVSSEILQSSLLQVRDDEAVVRDTTYDSLAEIYAELAEEDLFYGLWRRRSLFSETNTAIAFEQSGMWDQAMSTYETAQGKTRAGTLPFSEAEFCLWEDHWVLASEKLQQWDGLLELARVEGNHELMLESAWRVKDWSASVDELEAQISQLPDVATPRRRVFEAFIALLKLPGALEKNLDFTRLLEDAMQLSLRKWVSLPPNLSAAHIPLLQHFQQFVELQEAVQIFGSLSTTTALNLEKKSSDLKMVLQAWRERLPNVCDDISIWSDLVAWRQNVFQAINKTYIPLINPAGSNGSAGGNSPTFGYRGYHETAWIINRFAHVARKHDLLEVCGSQLARIYTLPNIEISEAFLKLREQARCHYQKPGDLQAGLEVINNTNLMYFSNSQKAEFYTLKGMFHAKFGRADDANQAFGQAVQLDMNQAKAWAAWGRFNDQMFKDGNDMAIAANAVSCYLQAAGLYKSRKSRPLLTRVLWLLSVDDFSYTISRAFDTYRGDAAFWYWITLIPQLLLSVGHREVKQARYILLNLAKLYPQALYFQLRTTKEDMTNDRRRLAMAAQRVHNAGEVQTPTQGANGELPRRSDPGPSGHDMAGESTVDVKPNTSLDDVSRASAMSSHATAEGLPIATRPPTVSTDTASHPARQTWDYVDEVVQMLKTAFPLLVVSMEGMVEQVQNRFRGGHDEEVYRLLCMVATDAMNQYMIRISNEDDNQTPPQSLNTLFRAAQNIPPPRRKEWEDDFLKEKLDMSEFIRRLQRWQAKYERYFDARPRFQPLDIPHGSLMEFQHTKFDDIEVPGQYTEDKDSNQNFVKVSRFDPRVENCRTFGYCWKRLTIHGHDASKTTFAVQNPAARHCRREERVMQLFRTFNGALYRKKESRKRNLHFHLPVIIPFTPSLRLVQNDSSYVTLGDIYDQHCLEAGFVRDDPILLIGEKAKATLKAFRETHGRKLDNVGLKKELMDEVTLKMVPDNIITRYLIRTMDGACELWRMRKQFASQVASTSFMTYLLLLSYRAPSRFHLSRTTGQIALSEVLPSHVNTSPIFGTIEQTPFRLTPNMQHFIGPLYMDGILACGIMSIGRCLTEPEASFDLENQLCLFIRDEVIYWIHTRGKPWSKDHSLRAIAQATTEGVVQRAETLACKLEREQALNNPQTPGTAPVLQTVTNLISAATNPVNLAKMNELNFPWF</sequence>
<proteinExistence type="inferred from homology"/>
<dbReference type="OrthoDB" id="5570127at2759"/>
<dbReference type="Pfam" id="PF20206">
    <property type="entry name" value="Tra1_ring"/>
    <property type="match status" value="1"/>
</dbReference>
<dbReference type="GO" id="GO:0005634">
    <property type="term" value="C:nucleus"/>
    <property type="evidence" value="ECO:0007669"/>
    <property type="project" value="TreeGrafter"/>
</dbReference>
<dbReference type="Proteomes" id="UP000194127">
    <property type="component" value="Unassembled WGS sequence"/>
</dbReference>
<dbReference type="PROSITE" id="PS50290">
    <property type="entry name" value="PI3_4_KINASE_3"/>
    <property type="match status" value="1"/>
</dbReference>
<feature type="region of interest" description="Disordered" evidence="3">
    <location>
        <begin position="2940"/>
        <end position="2980"/>
    </location>
</feature>
<dbReference type="GO" id="GO:0000124">
    <property type="term" value="C:SAGA complex"/>
    <property type="evidence" value="ECO:0007669"/>
    <property type="project" value="TreeGrafter"/>
</dbReference>
<dbReference type="InterPro" id="IPR000403">
    <property type="entry name" value="PI3/4_kinase_cat_dom"/>
</dbReference>
<dbReference type="EMBL" id="KZ110600">
    <property type="protein sequence ID" value="OSX60233.1"/>
    <property type="molecule type" value="Genomic_DNA"/>
</dbReference>
<dbReference type="InterPro" id="IPR014009">
    <property type="entry name" value="PIK_FAT"/>
</dbReference>
<comment type="similarity">
    <text evidence="1">Belongs to the PI3/PI4-kinase family. TRA1 subfamily.</text>
</comment>
<dbReference type="Pfam" id="PF02259">
    <property type="entry name" value="FAT"/>
    <property type="match status" value="1"/>
</dbReference>
<protein>
    <recommendedName>
        <fullName evidence="8">Non-specific serine/threonine protein kinase</fullName>
    </recommendedName>
</protein>
<dbReference type="GO" id="GO:0035267">
    <property type="term" value="C:NuA4 histone acetyltransferase complex"/>
    <property type="evidence" value="ECO:0007669"/>
    <property type="project" value="TreeGrafter"/>
</dbReference>
<dbReference type="Pfam" id="PF00454">
    <property type="entry name" value="PI3_PI4_kinase"/>
    <property type="match status" value="1"/>
</dbReference>
<dbReference type="Pfam" id="PF20175">
    <property type="entry name" value="Tra1_central"/>
    <property type="match status" value="1"/>
</dbReference>
<dbReference type="RefSeq" id="XP_024337027.1">
    <property type="nucleotide sequence ID" value="XM_024488125.1"/>
</dbReference>
<evidence type="ECO:0000259" key="4">
    <source>
        <dbReference type="PROSITE" id="PS50290"/>
    </source>
</evidence>
<evidence type="ECO:0000256" key="1">
    <source>
        <dbReference type="ARBA" id="ARBA00007234"/>
    </source>
</evidence>
<dbReference type="GO" id="GO:0004672">
    <property type="term" value="F:protein kinase activity"/>
    <property type="evidence" value="ECO:0007669"/>
    <property type="project" value="UniProtKB-ARBA"/>
</dbReference>
<accession>A0A1X6MVK0</accession>
<keyword evidence="7" id="KW-1185">Reference proteome</keyword>
<dbReference type="PROSITE" id="PS51189">
    <property type="entry name" value="FAT"/>
    <property type="match status" value="1"/>
</dbReference>
<dbReference type="InterPro" id="IPR011989">
    <property type="entry name" value="ARM-like"/>
</dbReference>
<feature type="repeat" description="TPR" evidence="2">
    <location>
        <begin position="2766"/>
        <end position="2799"/>
    </location>
</feature>